<dbReference type="GeneTree" id="ENSGT01100000263473"/>
<reference evidence="4" key="3">
    <citation type="submission" date="2025-09" db="UniProtKB">
        <authorList>
            <consortium name="Ensembl"/>
        </authorList>
    </citation>
    <scope>IDENTIFICATION</scope>
</reference>
<dbReference type="PROSITE" id="PS50041">
    <property type="entry name" value="C_TYPE_LECTIN_2"/>
    <property type="match status" value="2"/>
</dbReference>
<dbReference type="Pfam" id="PF00059">
    <property type="entry name" value="Lectin_C"/>
    <property type="match status" value="2"/>
</dbReference>
<dbReference type="Proteomes" id="UP000007635">
    <property type="component" value="Chromosome XII"/>
</dbReference>
<dbReference type="KEGG" id="gat:120829648"/>
<organism evidence="4 5">
    <name type="scientific">Gasterosteus aculeatus aculeatus</name>
    <name type="common">three-spined stickleback</name>
    <dbReference type="NCBI Taxonomy" id="481459"/>
    <lineage>
        <taxon>Eukaryota</taxon>
        <taxon>Metazoa</taxon>
        <taxon>Chordata</taxon>
        <taxon>Craniata</taxon>
        <taxon>Vertebrata</taxon>
        <taxon>Euteleostomi</taxon>
        <taxon>Actinopterygii</taxon>
        <taxon>Neopterygii</taxon>
        <taxon>Teleostei</taxon>
        <taxon>Neoteleostei</taxon>
        <taxon>Acanthomorphata</taxon>
        <taxon>Eupercaria</taxon>
        <taxon>Perciformes</taxon>
        <taxon>Cottioidei</taxon>
        <taxon>Gasterosteales</taxon>
        <taxon>Gasterosteidae</taxon>
        <taxon>Gasterosteus</taxon>
    </lineage>
</organism>
<dbReference type="AlphaFoldDB" id="A0AAQ4RSD8"/>
<evidence type="ECO:0000256" key="1">
    <source>
        <dbReference type="SAM" id="MobiDB-lite"/>
    </source>
</evidence>
<dbReference type="SUPFAM" id="SSF56436">
    <property type="entry name" value="C-type lectin-like"/>
    <property type="match status" value="2"/>
</dbReference>
<dbReference type="Ensembl" id="ENSGACT00000054352.1">
    <property type="protein sequence ID" value="ENSGACP00000066706.1"/>
    <property type="gene ID" value="ENSGACG00000035938.1"/>
</dbReference>
<feature type="signal peptide" evidence="2">
    <location>
        <begin position="1"/>
        <end position="20"/>
    </location>
</feature>
<dbReference type="GeneID" id="120829648"/>
<feature type="domain" description="C-type lectin" evidence="3">
    <location>
        <begin position="27"/>
        <end position="144"/>
    </location>
</feature>
<feature type="region of interest" description="Disordered" evidence="1">
    <location>
        <begin position="313"/>
        <end position="338"/>
    </location>
</feature>
<dbReference type="PANTHER" id="PTHR45784">
    <property type="entry name" value="C-TYPE LECTIN DOMAIN FAMILY 20 MEMBER A-RELATED"/>
    <property type="match status" value="1"/>
</dbReference>
<protein>
    <recommendedName>
        <fullName evidence="3">C-type lectin domain-containing protein</fullName>
    </recommendedName>
</protein>
<evidence type="ECO:0000313" key="4">
    <source>
        <dbReference type="Ensembl" id="ENSGACP00000066706.1"/>
    </source>
</evidence>
<dbReference type="SMART" id="SM00034">
    <property type="entry name" value="CLECT"/>
    <property type="match status" value="2"/>
</dbReference>
<evidence type="ECO:0000256" key="2">
    <source>
        <dbReference type="SAM" id="SignalP"/>
    </source>
</evidence>
<dbReference type="RefSeq" id="XP_040049877.1">
    <property type="nucleotide sequence ID" value="XM_040193943.1"/>
</dbReference>
<keyword evidence="5" id="KW-1185">Reference proteome</keyword>
<dbReference type="InterPro" id="IPR016187">
    <property type="entry name" value="CTDL_fold"/>
</dbReference>
<dbReference type="InterPro" id="IPR016186">
    <property type="entry name" value="C-type_lectin-like/link_sf"/>
</dbReference>
<reference evidence="4 5" key="1">
    <citation type="journal article" date="2021" name="G3 (Bethesda)">
        <title>Improved contiguity of the threespine stickleback genome using long-read sequencing.</title>
        <authorList>
            <person name="Nath S."/>
            <person name="Shaw D.E."/>
            <person name="White M.A."/>
        </authorList>
    </citation>
    <scope>NUCLEOTIDE SEQUENCE [LARGE SCALE GENOMIC DNA]</scope>
    <source>
        <strain evidence="4 5">Lake Benthic</strain>
    </source>
</reference>
<evidence type="ECO:0000259" key="3">
    <source>
        <dbReference type="PROSITE" id="PS50041"/>
    </source>
</evidence>
<dbReference type="PANTHER" id="PTHR45784:SF3">
    <property type="entry name" value="C-TYPE LECTIN DOMAIN FAMILY 4 MEMBER K-LIKE-RELATED"/>
    <property type="match status" value="1"/>
</dbReference>
<dbReference type="CDD" id="cd03602">
    <property type="entry name" value="CLECT_1"/>
    <property type="match status" value="1"/>
</dbReference>
<keyword evidence="2" id="KW-0732">Signal</keyword>
<name>A0AAQ4RSD8_GASAC</name>
<feature type="chain" id="PRO_5042905313" description="C-type lectin domain-containing protein" evidence="2">
    <location>
        <begin position="21"/>
        <end position="338"/>
    </location>
</feature>
<sequence length="338" mass="39241">MMDKLLLSIFVLSGLCPVSSHRPVRRYDFVYEPKNMTEAQRHCREKYTDLVTIRHAEDVKTLNQMVDSSKMADYDHVAWIGLYNDVASWRWSLSNESFYRPGEAQFRRWGPGEGSNNNEYYTCMYADGSWMDYPPEASFRSVCFDAGGLNETFIFINISMKWTEAQTYCRDNHTDLASVRNLAENQKIQDLVPSQGIVWIGLFRDGWKWSHGTHSSFTNWKQGEPKLSEETCVAANFSADGQWQVSHCQDMRPFICYTDVPVSKQVIKVRLQKSSSSVDLNDPVVMENMLEKLKQRLKDQGLDDHIQLSWKKQPDGKVFHKEEKKTQDEKTCPEKDEL</sequence>
<dbReference type="Gene3D" id="3.10.100.10">
    <property type="entry name" value="Mannose-Binding Protein A, subunit A"/>
    <property type="match status" value="2"/>
</dbReference>
<reference evidence="4" key="2">
    <citation type="submission" date="2025-08" db="UniProtKB">
        <authorList>
            <consortium name="Ensembl"/>
        </authorList>
    </citation>
    <scope>IDENTIFICATION</scope>
</reference>
<evidence type="ECO:0000313" key="5">
    <source>
        <dbReference type="Proteomes" id="UP000007635"/>
    </source>
</evidence>
<proteinExistence type="predicted"/>
<feature type="domain" description="C-type lectin" evidence="3">
    <location>
        <begin position="153"/>
        <end position="257"/>
    </location>
</feature>
<accession>A0AAQ4RSD8</accession>
<dbReference type="InterPro" id="IPR001304">
    <property type="entry name" value="C-type_lectin-like"/>
</dbReference>